<evidence type="ECO:0000313" key="10">
    <source>
        <dbReference type="EMBL" id="RKP10154.1"/>
    </source>
</evidence>
<evidence type="ECO:0000256" key="1">
    <source>
        <dbReference type="ARBA" id="ARBA00004123"/>
    </source>
</evidence>
<dbReference type="InterPro" id="IPR011989">
    <property type="entry name" value="ARM-like"/>
</dbReference>
<dbReference type="InterPro" id="IPR041389">
    <property type="entry name" value="Importin_rep_6"/>
</dbReference>
<feature type="domain" description="IPO4/5-like TPR repeats" evidence="9">
    <location>
        <begin position="121"/>
        <end position="275"/>
    </location>
</feature>
<evidence type="ECO:0000256" key="2">
    <source>
        <dbReference type="ARBA" id="ARBA00004496"/>
    </source>
</evidence>
<dbReference type="InterPro" id="IPR040122">
    <property type="entry name" value="Importin_beta"/>
</dbReference>
<dbReference type="Gene3D" id="1.25.10.10">
    <property type="entry name" value="Leucine-rich Repeat Variant"/>
    <property type="match status" value="1"/>
</dbReference>
<evidence type="ECO:0000256" key="4">
    <source>
        <dbReference type="ARBA" id="ARBA00022490"/>
    </source>
</evidence>
<sequence length="1030" mass="115066">MSSAEGPFTQEAAAQLRQLLGHLVSSDNAERSQAEQQLNQLWMVQHPDTLLQGLAHFACRDTAADIRTFAAVLFRRLAYKNAPNQQESGEALSFTVWDAVTAETRTRCMQELMASIKDEQVTSVRHKMCDTVSEVYRNCAARGQSWDDLKVLLFELSGSQNADQRDCAFRVFAAVPAILESQAPQTIHQVFAQRLADENAIVRLSAMRAYIAFVMEAEVRVRNSFASLMPQVLEVLSSVAAQHDDETTGDALNIYIELAERLPKLFRPVLANLVTICVKIVQEDGQFEERTRQSALELLLTLCEAAPSMLKKVPNFAATVVPLCLKMMSELEDDKEWYTAEELDDGDNDENYIIGEQAMDRLARALGGSHILPVSFQYIPGMLHSELWQQRHAALMAISAIAEGCAKIMENELGKVIELVLPFFRDAHPRVRYAACNAIGQMSTDFAGVLQSQFHQPVLSSLIPAMDDAGQPRVQTHAAAALVNFCEAASKEMLEPYMDTMFEKLMALLNTGKMYIQEQAITTIATLADSAQDRFVKFYGVIMPMLMNVLAQAATKEFRMLRGKALECATLIALAVGKDVFAAHAPQLIALMIQTQASIADSDDPQSYYLLHAWARICKVLGADFAPYLQEVMPPLMHSAQLKPDFTIIDSEEDVESKYSAEDGWEFVGIDGQQFGIKTTVLEEKCAAVEMFVCYARELGAAFQPYVGQVLETVLPLLKFYFHEGVRFAAATVLPMLINCAKQANSNPTYLREMWMVICQRLNEVTLSEADPSFLQQLYASYAECVEELGEGCMTAEQLEYFTKAMESQLKEYYQRLNARQEEREAHGYDADDEDGLGLEEEEDDAMLAEMSKALHMIIKAHREGFFQYFDRLLGFVDHFLANPNVSSRQWALCVVDDIIEFTGPASWRYQSHFLNQLLQSITDQSYDIRQAAAYGVGMAAQHGGAQYHDACAAAVPLLLKVAQSPDARSEDNVFATENAVSAITKICKFASTKVDLNATIPVWFACLPMLEDEEEAPMTYEFLLNLLDR</sequence>
<organism evidence="10 11">
    <name type="scientific">Thamnocephalis sphaerospora</name>
    <dbReference type="NCBI Taxonomy" id="78915"/>
    <lineage>
        <taxon>Eukaryota</taxon>
        <taxon>Fungi</taxon>
        <taxon>Fungi incertae sedis</taxon>
        <taxon>Zoopagomycota</taxon>
        <taxon>Zoopagomycotina</taxon>
        <taxon>Zoopagomycetes</taxon>
        <taxon>Zoopagales</taxon>
        <taxon>Sigmoideomycetaceae</taxon>
        <taxon>Thamnocephalis</taxon>
    </lineage>
</organism>
<dbReference type="GO" id="GO:0005737">
    <property type="term" value="C:cytoplasm"/>
    <property type="evidence" value="ECO:0007669"/>
    <property type="project" value="UniProtKB-SubCell"/>
</dbReference>
<dbReference type="OrthoDB" id="543373at2759"/>
<evidence type="ECO:0000259" key="9">
    <source>
        <dbReference type="Pfam" id="PF25780"/>
    </source>
</evidence>
<keyword evidence="7" id="KW-0539">Nucleus</keyword>
<evidence type="ECO:0000313" key="11">
    <source>
        <dbReference type="Proteomes" id="UP000271241"/>
    </source>
</evidence>
<dbReference type="Pfam" id="PF13513">
    <property type="entry name" value="HEAT_EZ"/>
    <property type="match status" value="1"/>
</dbReference>
<dbReference type="SUPFAM" id="SSF48371">
    <property type="entry name" value="ARM repeat"/>
    <property type="match status" value="1"/>
</dbReference>
<keyword evidence="6" id="KW-0653">Protein transport</keyword>
<dbReference type="Proteomes" id="UP000271241">
    <property type="component" value="Unassembled WGS sequence"/>
</dbReference>
<dbReference type="InterPro" id="IPR016024">
    <property type="entry name" value="ARM-type_fold"/>
</dbReference>
<dbReference type="STRING" id="78915.A0A4P9XV56"/>
<dbReference type="Pfam" id="PF18829">
    <property type="entry name" value="Importin_rep_6"/>
    <property type="match status" value="1"/>
</dbReference>
<dbReference type="AlphaFoldDB" id="A0A4P9XV56"/>
<proteinExistence type="predicted"/>
<evidence type="ECO:0000256" key="7">
    <source>
        <dbReference type="ARBA" id="ARBA00023242"/>
    </source>
</evidence>
<dbReference type="InterPro" id="IPR041653">
    <property type="entry name" value="Importin_rep_4"/>
</dbReference>
<gene>
    <name evidence="10" type="ORF">THASP1DRAFT_13247</name>
</gene>
<comment type="subcellular location">
    <subcellularLocation>
        <location evidence="2">Cytoplasm</location>
    </subcellularLocation>
    <subcellularLocation>
        <location evidence="1">Nucleus</location>
    </subcellularLocation>
</comment>
<keyword evidence="4" id="KW-0963">Cytoplasm</keyword>
<evidence type="ECO:0000256" key="6">
    <source>
        <dbReference type="ARBA" id="ARBA00022927"/>
    </source>
</evidence>
<dbReference type="Pfam" id="PF18808">
    <property type="entry name" value="Importin_rep_4"/>
    <property type="match status" value="1"/>
</dbReference>
<dbReference type="GO" id="GO:0006606">
    <property type="term" value="P:protein import into nucleus"/>
    <property type="evidence" value="ECO:0007669"/>
    <property type="project" value="InterPro"/>
</dbReference>
<reference evidence="11" key="1">
    <citation type="journal article" date="2018" name="Nat. Microbiol.">
        <title>Leveraging single-cell genomics to expand the fungal tree of life.</title>
        <authorList>
            <person name="Ahrendt S.R."/>
            <person name="Quandt C.A."/>
            <person name="Ciobanu D."/>
            <person name="Clum A."/>
            <person name="Salamov A."/>
            <person name="Andreopoulos B."/>
            <person name="Cheng J.F."/>
            <person name="Woyke T."/>
            <person name="Pelin A."/>
            <person name="Henrissat B."/>
            <person name="Reynolds N.K."/>
            <person name="Benny G.L."/>
            <person name="Smith M.E."/>
            <person name="James T.Y."/>
            <person name="Grigoriev I.V."/>
        </authorList>
    </citation>
    <scope>NUCLEOTIDE SEQUENCE [LARGE SCALE GENOMIC DNA]</scope>
    <source>
        <strain evidence="11">RSA 1356</strain>
    </source>
</reference>
<keyword evidence="3" id="KW-0813">Transport</keyword>
<dbReference type="Pfam" id="PF25780">
    <property type="entry name" value="TPR_IPO5"/>
    <property type="match status" value="1"/>
</dbReference>
<keyword evidence="11" id="KW-1185">Reference proteome</keyword>
<dbReference type="InterPro" id="IPR058584">
    <property type="entry name" value="IMB1_TNPO1-like_TPR"/>
</dbReference>
<keyword evidence="5" id="KW-0677">Repeat</keyword>
<evidence type="ECO:0000256" key="5">
    <source>
        <dbReference type="ARBA" id="ARBA00022737"/>
    </source>
</evidence>
<dbReference type="Pfam" id="PF25574">
    <property type="entry name" value="TPR_IMB1"/>
    <property type="match status" value="1"/>
</dbReference>
<dbReference type="InterPro" id="IPR057672">
    <property type="entry name" value="TPR_IPO4/5"/>
</dbReference>
<accession>A0A4P9XV56</accession>
<name>A0A4P9XV56_9FUNG</name>
<evidence type="ECO:0000259" key="8">
    <source>
        <dbReference type="Pfam" id="PF25574"/>
    </source>
</evidence>
<protein>
    <submittedName>
        <fullName evidence="10">Armadillo-type protein</fullName>
    </submittedName>
</protein>
<dbReference type="EMBL" id="KZ992467">
    <property type="protein sequence ID" value="RKP10154.1"/>
    <property type="molecule type" value="Genomic_DNA"/>
</dbReference>
<dbReference type="GO" id="GO:0005634">
    <property type="term" value="C:nucleus"/>
    <property type="evidence" value="ECO:0007669"/>
    <property type="project" value="UniProtKB-SubCell"/>
</dbReference>
<dbReference type="PANTHER" id="PTHR10527">
    <property type="entry name" value="IMPORTIN BETA"/>
    <property type="match status" value="1"/>
</dbReference>
<feature type="domain" description="Importin subunit beta-1/Transportin-1-like TPR repeats" evidence="8">
    <location>
        <begin position="472"/>
        <end position="643"/>
    </location>
</feature>
<evidence type="ECO:0000256" key="3">
    <source>
        <dbReference type="ARBA" id="ARBA00022448"/>
    </source>
</evidence>